<organism evidence="1 2">
    <name type="scientific">Manihot esculenta</name>
    <name type="common">Cassava</name>
    <name type="synonym">Jatropha manihot</name>
    <dbReference type="NCBI Taxonomy" id="3983"/>
    <lineage>
        <taxon>Eukaryota</taxon>
        <taxon>Viridiplantae</taxon>
        <taxon>Streptophyta</taxon>
        <taxon>Embryophyta</taxon>
        <taxon>Tracheophyta</taxon>
        <taxon>Spermatophyta</taxon>
        <taxon>Magnoliopsida</taxon>
        <taxon>eudicotyledons</taxon>
        <taxon>Gunneridae</taxon>
        <taxon>Pentapetalae</taxon>
        <taxon>rosids</taxon>
        <taxon>fabids</taxon>
        <taxon>Malpighiales</taxon>
        <taxon>Euphorbiaceae</taxon>
        <taxon>Crotonoideae</taxon>
        <taxon>Manihoteae</taxon>
        <taxon>Manihot</taxon>
    </lineage>
</organism>
<evidence type="ECO:0000313" key="1">
    <source>
        <dbReference type="EMBL" id="KAG8612176.1"/>
    </source>
</evidence>
<keyword evidence="2" id="KW-1185">Reference proteome</keyword>
<name>A0ACB7FW15_MANES</name>
<protein>
    <submittedName>
        <fullName evidence="1">Uncharacterized protein</fullName>
    </submittedName>
</protein>
<comment type="caution">
    <text evidence="1">The sequence shown here is derived from an EMBL/GenBank/DDBJ whole genome shotgun (WGS) entry which is preliminary data.</text>
</comment>
<proteinExistence type="predicted"/>
<sequence length="460" mass="54159">MTDKGKEAEKISLRSQSSQTNLTKLQLFTPGHSSVQNITGQLSVPRPLYTTTTSILNRPIGHISSALITQPHYARPRSPRPHFTSFNKFSPLQPVPITPSTFKQAVTNISSPSHTTPTSPSSSNQTDLTQYKYKPLEDQVITIEPEYWAQNPHLNEYQLCETIFPKTHYYIPDNFQKSQIYYETILTHTNSILIQNNFDPHNHTKLRYCKVRLLKVWTLTEWGQEPHKTKEFTYTNGQLRQNAKYNYYDYQFAWERTFFKQNEQLSISFFFYISDNFTYPIPFWFHQWWNKFGIHTDIIPDQIKSAKTQFFDQQQLPETIICSPQWLIYSHYFHIPWIFMTEYHLKDQVIDNFQIPILVRKYKTKWWTKTNLQGCCQIAVDQFFVNNPQYCKIPSPAVITKQETFLARKQQIMAHMAACTSEQEYEKLLEELKETRSTAASPSPIDLSDDNDDFFTQAEI</sequence>
<evidence type="ECO:0000313" key="2">
    <source>
        <dbReference type="Proteomes" id="UP000091857"/>
    </source>
</evidence>
<gene>
    <name evidence="1" type="ORF">MANES_S095215v8</name>
</gene>
<reference evidence="2" key="1">
    <citation type="journal article" date="2016" name="Nat. Biotechnol.">
        <title>Sequencing wild and cultivated cassava and related species reveals extensive interspecific hybridization and genetic diversity.</title>
        <authorList>
            <person name="Bredeson J.V."/>
            <person name="Lyons J.B."/>
            <person name="Prochnik S.E."/>
            <person name="Wu G.A."/>
            <person name="Ha C.M."/>
            <person name="Edsinger-Gonzales E."/>
            <person name="Grimwood J."/>
            <person name="Schmutz J."/>
            <person name="Rabbi I.Y."/>
            <person name="Egesi C."/>
            <person name="Nauluvula P."/>
            <person name="Lebot V."/>
            <person name="Ndunguru J."/>
            <person name="Mkamilo G."/>
            <person name="Bart R.S."/>
            <person name="Setter T.L."/>
            <person name="Gleadow R.M."/>
            <person name="Kulakow P."/>
            <person name="Ferguson M.E."/>
            <person name="Rounsley S."/>
            <person name="Rokhsar D.S."/>
        </authorList>
    </citation>
    <scope>NUCLEOTIDE SEQUENCE [LARGE SCALE GENOMIC DNA]</scope>
    <source>
        <strain evidence="2">cv. AM560-2</strain>
    </source>
</reference>
<accession>A0ACB7FW15</accession>
<dbReference type="Proteomes" id="UP000091857">
    <property type="component" value="Unassembled WGS sequence"/>
</dbReference>
<dbReference type="EMBL" id="MU251196">
    <property type="protein sequence ID" value="KAG8612176.1"/>
    <property type="molecule type" value="Genomic_DNA"/>
</dbReference>